<evidence type="ECO:0000313" key="1">
    <source>
        <dbReference type="EMBL" id="KAJ7038798.1"/>
    </source>
</evidence>
<dbReference type="Proteomes" id="UP001218188">
    <property type="component" value="Unassembled WGS sequence"/>
</dbReference>
<organism evidence="1 2">
    <name type="scientific">Mycena alexandri</name>
    <dbReference type="NCBI Taxonomy" id="1745969"/>
    <lineage>
        <taxon>Eukaryota</taxon>
        <taxon>Fungi</taxon>
        <taxon>Dikarya</taxon>
        <taxon>Basidiomycota</taxon>
        <taxon>Agaricomycotina</taxon>
        <taxon>Agaricomycetes</taxon>
        <taxon>Agaricomycetidae</taxon>
        <taxon>Agaricales</taxon>
        <taxon>Marasmiineae</taxon>
        <taxon>Mycenaceae</taxon>
        <taxon>Mycena</taxon>
    </lineage>
</organism>
<comment type="caution">
    <text evidence="1">The sequence shown here is derived from an EMBL/GenBank/DDBJ whole genome shotgun (WGS) entry which is preliminary data.</text>
</comment>
<dbReference type="AlphaFoldDB" id="A0AAD6X4K8"/>
<gene>
    <name evidence="1" type="ORF">C8F04DRAFT_1231909</name>
</gene>
<name>A0AAD6X4K8_9AGAR</name>
<dbReference type="EMBL" id="JARJCM010000030">
    <property type="protein sequence ID" value="KAJ7038798.1"/>
    <property type="molecule type" value="Genomic_DNA"/>
</dbReference>
<evidence type="ECO:0000313" key="2">
    <source>
        <dbReference type="Proteomes" id="UP001218188"/>
    </source>
</evidence>
<accession>A0AAD6X4K8</accession>
<sequence length="164" mass="18068">MQATAAGDEHMSLHPSAVLDSRYIERALRAAAGRQVLRGRLRKPVLSPTLLCWRLWMSRAKLFCGCIPFLVTGAGIEASSLSFDYQYCSSISSTFYTKTKFLSTKDMMSFSYGFPMKGLRKPTQCGEILPSARETHYLSTINSLSGIYSESYLLGAIAPTTTGV</sequence>
<protein>
    <submittedName>
        <fullName evidence="1">Uncharacterized protein</fullName>
    </submittedName>
</protein>
<proteinExistence type="predicted"/>
<keyword evidence="2" id="KW-1185">Reference proteome</keyword>
<reference evidence="1" key="1">
    <citation type="submission" date="2023-03" db="EMBL/GenBank/DDBJ databases">
        <title>Massive genome expansion in bonnet fungi (Mycena s.s.) driven by repeated elements and novel gene families across ecological guilds.</title>
        <authorList>
            <consortium name="Lawrence Berkeley National Laboratory"/>
            <person name="Harder C.B."/>
            <person name="Miyauchi S."/>
            <person name="Viragh M."/>
            <person name="Kuo A."/>
            <person name="Thoen E."/>
            <person name="Andreopoulos B."/>
            <person name="Lu D."/>
            <person name="Skrede I."/>
            <person name="Drula E."/>
            <person name="Henrissat B."/>
            <person name="Morin E."/>
            <person name="Kohler A."/>
            <person name="Barry K."/>
            <person name="LaButti K."/>
            <person name="Morin E."/>
            <person name="Salamov A."/>
            <person name="Lipzen A."/>
            <person name="Mereny Z."/>
            <person name="Hegedus B."/>
            <person name="Baldrian P."/>
            <person name="Stursova M."/>
            <person name="Weitz H."/>
            <person name="Taylor A."/>
            <person name="Grigoriev I.V."/>
            <person name="Nagy L.G."/>
            <person name="Martin F."/>
            <person name="Kauserud H."/>
        </authorList>
    </citation>
    <scope>NUCLEOTIDE SEQUENCE</scope>
    <source>
        <strain evidence="1">CBHHK200</strain>
    </source>
</reference>